<accession>A0A6P2CH14</accession>
<dbReference type="InterPro" id="IPR000515">
    <property type="entry name" value="MetI-like"/>
</dbReference>
<evidence type="ECO:0000256" key="4">
    <source>
        <dbReference type="ARBA" id="ARBA00022692"/>
    </source>
</evidence>
<evidence type="ECO:0000256" key="7">
    <source>
        <dbReference type="RuleBase" id="RU363032"/>
    </source>
</evidence>
<keyword evidence="3" id="KW-1003">Cell membrane</keyword>
<feature type="transmembrane region" description="Helical" evidence="7">
    <location>
        <begin position="30"/>
        <end position="51"/>
    </location>
</feature>
<dbReference type="PANTHER" id="PTHR43386:SF1">
    <property type="entry name" value="D,D-DIPEPTIDE TRANSPORT SYSTEM PERMEASE PROTEIN DDPC-RELATED"/>
    <property type="match status" value="1"/>
</dbReference>
<dbReference type="GO" id="GO:0005886">
    <property type="term" value="C:plasma membrane"/>
    <property type="evidence" value="ECO:0007669"/>
    <property type="project" value="UniProtKB-SubCell"/>
</dbReference>
<evidence type="ECO:0000256" key="6">
    <source>
        <dbReference type="ARBA" id="ARBA00023136"/>
    </source>
</evidence>
<keyword evidence="5 7" id="KW-1133">Transmembrane helix</keyword>
<feature type="transmembrane region" description="Helical" evidence="7">
    <location>
        <begin position="154"/>
        <end position="171"/>
    </location>
</feature>
<comment type="similarity">
    <text evidence="7">Belongs to the binding-protein-dependent transport system permease family.</text>
</comment>
<dbReference type="GO" id="GO:0055085">
    <property type="term" value="P:transmembrane transport"/>
    <property type="evidence" value="ECO:0007669"/>
    <property type="project" value="InterPro"/>
</dbReference>
<feature type="transmembrane region" description="Helical" evidence="7">
    <location>
        <begin position="210"/>
        <end position="233"/>
    </location>
</feature>
<dbReference type="RefSeq" id="WP_081634048.1">
    <property type="nucleotide sequence ID" value="NZ_QRCM01000001.1"/>
</dbReference>
<evidence type="ECO:0000256" key="8">
    <source>
        <dbReference type="SAM" id="MobiDB-lite"/>
    </source>
</evidence>
<comment type="subcellular location">
    <subcellularLocation>
        <location evidence="1 7">Cell membrane</location>
        <topology evidence="1 7">Multi-pass membrane protein</topology>
    </subcellularLocation>
</comment>
<dbReference type="CDD" id="cd06261">
    <property type="entry name" value="TM_PBP2"/>
    <property type="match status" value="1"/>
</dbReference>
<dbReference type="EMBL" id="QRCM01000001">
    <property type="protein sequence ID" value="TXG91220.1"/>
    <property type="molecule type" value="Genomic_DNA"/>
</dbReference>
<evidence type="ECO:0000256" key="5">
    <source>
        <dbReference type="ARBA" id="ARBA00022989"/>
    </source>
</evidence>
<evidence type="ECO:0000259" key="9">
    <source>
        <dbReference type="PROSITE" id="PS50928"/>
    </source>
</evidence>
<evidence type="ECO:0000313" key="11">
    <source>
        <dbReference type="Proteomes" id="UP000471120"/>
    </source>
</evidence>
<evidence type="ECO:0000256" key="2">
    <source>
        <dbReference type="ARBA" id="ARBA00022448"/>
    </source>
</evidence>
<feature type="transmembrane region" description="Helical" evidence="7">
    <location>
        <begin position="258"/>
        <end position="277"/>
    </location>
</feature>
<dbReference type="PROSITE" id="PS50928">
    <property type="entry name" value="ABC_TM1"/>
    <property type="match status" value="1"/>
</dbReference>
<feature type="transmembrane region" description="Helical" evidence="7">
    <location>
        <begin position="128"/>
        <end position="148"/>
    </location>
</feature>
<feature type="transmembrane region" description="Helical" evidence="7">
    <location>
        <begin position="94"/>
        <end position="116"/>
    </location>
</feature>
<feature type="region of interest" description="Disordered" evidence="8">
    <location>
        <begin position="1"/>
        <end position="20"/>
    </location>
</feature>
<dbReference type="SUPFAM" id="SSF161098">
    <property type="entry name" value="MetI-like"/>
    <property type="match status" value="1"/>
</dbReference>
<protein>
    <submittedName>
        <fullName evidence="10">ABC transporter permease</fullName>
    </submittedName>
</protein>
<dbReference type="Proteomes" id="UP000471120">
    <property type="component" value="Unassembled WGS sequence"/>
</dbReference>
<dbReference type="InterPro" id="IPR050366">
    <property type="entry name" value="BP-dependent_transpt_permease"/>
</dbReference>
<comment type="caution">
    <text evidence="10">The sequence shown here is derived from an EMBL/GenBank/DDBJ whole genome shotgun (WGS) entry which is preliminary data.</text>
</comment>
<dbReference type="PANTHER" id="PTHR43386">
    <property type="entry name" value="OLIGOPEPTIDE TRANSPORT SYSTEM PERMEASE PROTEIN APPC"/>
    <property type="match status" value="1"/>
</dbReference>
<sequence>MTVSELHRPAPAPRPEPLARGRRVRPDARILAGGGLVLVVVLAGLAAPWLAPYGPLEQIRGANLVGASAQHWFGTDEVNRDVFSRTLFGIRTNLAIVVPAVLVGAALGTLLGLLATTHRALDTLTQRAFDVVLAFPALILAIALAAAFGPGATTVAVVIAVVEVPLFGRLVRSSVLSIRERPYVEAAEVIGASRRWVLRRHVLPNSLEPLGVQLALSLSTAVFVEGAMSFIGIGVRPPDPSLGAIVSGAVPNMDANPFYAIGPLAVVAALVLGFLLVSQGISRTRRS</sequence>
<dbReference type="Pfam" id="PF00528">
    <property type="entry name" value="BPD_transp_1"/>
    <property type="match status" value="1"/>
</dbReference>
<organism evidence="10 11">
    <name type="scientific">Rhodococcus rhodnii</name>
    <dbReference type="NCBI Taxonomy" id="38312"/>
    <lineage>
        <taxon>Bacteria</taxon>
        <taxon>Bacillati</taxon>
        <taxon>Actinomycetota</taxon>
        <taxon>Actinomycetes</taxon>
        <taxon>Mycobacteriales</taxon>
        <taxon>Nocardiaceae</taxon>
        <taxon>Rhodococcus</taxon>
    </lineage>
</organism>
<name>A0A6P2CH14_9NOCA</name>
<evidence type="ECO:0000256" key="3">
    <source>
        <dbReference type="ARBA" id="ARBA00022475"/>
    </source>
</evidence>
<keyword evidence="4 7" id="KW-0812">Transmembrane</keyword>
<evidence type="ECO:0000256" key="1">
    <source>
        <dbReference type="ARBA" id="ARBA00004651"/>
    </source>
</evidence>
<keyword evidence="2 7" id="KW-0813">Transport</keyword>
<keyword evidence="6 7" id="KW-0472">Membrane</keyword>
<dbReference type="Gene3D" id="1.10.3720.10">
    <property type="entry name" value="MetI-like"/>
    <property type="match status" value="1"/>
</dbReference>
<reference evidence="10 11" key="1">
    <citation type="submission" date="2018-07" db="EMBL/GenBank/DDBJ databases">
        <title>Genome sequence of Rhodococcus rhodnii ATCC 35071 from Rhodnius prolixus.</title>
        <authorList>
            <person name="Patel V."/>
            <person name="Vogel K.J."/>
        </authorList>
    </citation>
    <scope>NUCLEOTIDE SEQUENCE [LARGE SCALE GENOMIC DNA]</scope>
    <source>
        <strain evidence="10 11">ATCC 35071</strain>
    </source>
</reference>
<feature type="domain" description="ABC transmembrane type-1" evidence="9">
    <location>
        <begin position="90"/>
        <end position="276"/>
    </location>
</feature>
<dbReference type="InterPro" id="IPR035906">
    <property type="entry name" value="MetI-like_sf"/>
</dbReference>
<dbReference type="AlphaFoldDB" id="A0A6P2CH14"/>
<gene>
    <name evidence="10" type="ORF">DW322_14610</name>
</gene>
<proteinExistence type="inferred from homology"/>
<evidence type="ECO:0000313" key="10">
    <source>
        <dbReference type="EMBL" id="TXG91220.1"/>
    </source>
</evidence>